<accession>A0A7W9EXI5</accession>
<feature type="transmembrane region" description="Helical" evidence="1">
    <location>
        <begin position="372"/>
        <end position="394"/>
    </location>
</feature>
<feature type="transmembrane region" description="Helical" evidence="1">
    <location>
        <begin position="245"/>
        <end position="265"/>
    </location>
</feature>
<feature type="transmembrane region" description="Helical" evidence="1">
    <location>
        <begin position="193"/>
        <end position="210"/>
    </location>
</feature>
<dbReference type="AlphaFoldDB" id="A0A7W9EXI5"/>
<feature type="transmembrane region" description="Helical" evidence="1">
    <location>
        <begin position="406"/>
        <end position="427"/>
    </location>
</feature>
<evidence type="ECO:0000313" key="3">
    <source>
        <dbReference type="Proteomes" id="UP000546200"/>
    </source>
</evidence>
<gene>
    <name evidence="2" type="ORF">FHS94_003744</name>
</gene>
<evidence type="ECO:0000313" key="2">
    <source>
        <dbReference type="EMBL" id="MBB5716872.1"/>
    </source>
</evidence>
<feature type="transmembrane region" description="Helical" evidence="1">
    <location>
        <begin position="31"/>
        <end position="49"/>
    </location>
</feature>
<evidence type="ECO:0000256" key="1">
    <source>
        <dbReference type="SAM" id="Phobius"/>
    </source>
</evidence>
<feature type="transmembrane region" description="Helical" evidence="1">
    <location>
        <begin position="318"/>
        <end position="336"/>
    </location>
</feature>
<protein>
    <recommendedName>
        <fullName evidence="4">Glycosyltransferase RgtA/B/C/D-like domain-containing protein</fullName>
    </recommendedName>
</protein>
<dbReference type="Proteomes" id="UP000546200">
    <property type="component" value="Unassembled WGS sequence"/>
</dbReference>
<feature type="transmembrane region" description="Helical" evidence="1">
    <location>
        <begin position="439"/>
        <end position="459"/>
    </location>
</feature>
<reference evidence="2 3" key="1">
    <citation type="submission" date="2020-08" db="EMBL/GenBank/DDBJ databases">
        <title>Genomic Encyclopedia of Type Strains, Phase IV (KMG-IV): sequencing the most valuable type-strain genomes for metagenomic binning, comparative biology and taxonomic classification.</title>
        <authorList>
            <person name="Goeker M."/>
        </authorList>
    </citation>
    <scope>NUCLEOTIDE SEQUENCE [LARGE SCALE GENOMIC DNA]</scope>
    <source>
        <strain evidence="2 3">DSM 100044</strain>
    </source>
</reference>
<keyword evidence="1" id="KW-0472">Membrane</keyword>
<feature type="transmembrane region" description="Helical" evidence="1">
    <location>
        <begin position="123"/>
        <end position="144"/>
    </location>
</feature>
<evidence type="ECO:0008006" key="4">
    <source>
        <dbReference type="Google" id="ProtNLM"/>
    </source>
</evidence>
<feature type="transmembrane region" description="Helical" evidence="1">
    <location>
        <begin position="285"/>
        <end position="306"/>
    </location>
</feature>
<feature type="transmembrane region" description="Helical" evidence="1">
    <location>
        <begin position="164"/>
        <end position="186"/>
    </location>
</feature>
<organism evidence="2 3">
    <name type="scientific">Sphingomonas aerophila</name>
    <dbReference type="NCBI Taxonomy" id="1344948"/>
    <lineage>
        <taxon>Bacteria</taxon>
        <taxon>Pseudomonadati</taxon>
        <taxon>Pseudomonadota</taxon>
        <taxon>Alphaproteobacteria</taxon>
        <taxon>Sphingomonadales</taxon>
        <taxon>Sphingomonadaceae</taxon>
        <taxon>Sphingomonas</taxon>
    </lineage>
</organism>
<name>A0A7W9EXI5_9SPHN</name>
<sequence>MLDRSGPMWQLFSILKGPARMNTSLNRRSSMLVLCLVALAAIVLLRWVALDSDVPTSIPDRSAATWADEGYKTLAARNLLMFGNEHWNSADRYSGWMKQSPVTQLSFLTAFKIGGQGIAQARWVAAVCFGLFLAGFMALLWKVYGPQLTLLGAMALSANYNLFIYSRLALFEIFIIVVLYVPLFALRRWQAPPGLAALVALGFAALAATFSIKASALLYFGPGLLGIGVAWVAGRQVAVSGKAALGLALGLVIALALASVTRHIWQSRLDVSAVGTVISALDNPLIVGGNVALSLAMLCAGDLLVFRRRALLNSSYSAALVGMVLLGPLIVGMFSYHPLRYWIPLLPVAILLPVEWLAIVRSPARPGYGERTPVALATTAIGGVAILIGVYWLIASAVRGWALPGLALSIDRKFLLLTALALAAAAWSRRHALMDGRVLGGLATFLMVLSVPLGLASVADLVLRPIRERNLVAQAMASELPHGASAAGDWAPELALGTAVPALYLGGSGNEVERVPVLKPDAFIHSGTSFDDATLAALKGRRDVGLSLPVDLGHYAGRSIRLYRLNYPR</sequence>
<keyword evidence="3" id="KW-1185">Reference proteome</keyword>
<feature type="transmembrane region" description="Helical" evidence="1">
    <location>
        <begin position="216"/>
        <end position="233"/>
    </location>
</feature>
<feature type="transmembrane region" description="Helical" evidence="1">
    <location>
        <begin position="342"/>
        <end position="360"/>
    </location>
</feature>
<keyword evidence="1" id="KW-0812">Transmembrane</keyword>
<dbReference type="EMBL" id="JACIJK010000016">
    <property type="protein sequence ID" value="MBB5716872.1"/>
    <property type="molecule type" value="Genomic_DNA"/>
</dbReference>
<comment type="caution">
    <text evidence="2">The sequence shown here is derived from an EMBL/GenBank/DDBJ whole genome shotgun (WGS) entry which is preliminary data.</text>
</comment>
<keyword evidence="1" id="KW-1133">Transmembrane helix</keyword>
<proteinExistence type="predicted"/>